<dbReference type="PANTHER" id="PTHR13900:SF0">
    <property type="entry name" value="TRANSCRIPTION INITIATION FACTOR TFIID SUBUNIT 1"/>
    <property type="match status" value="1"/>
</dbReference>
<sequence>MSESNDNETSADYGSNDEEYDGPELQVVTEEDHLLPKREYLSAAFALSGLNSRASVFDDEDYDEQGGQEKEHVPVEKSFDSEEREPVVLKEEKPVKHEKEASILGNKNQMDTGDVQEELVVGLSEATLDEKRVTPLPTLYLEDDGMVILQFSEIFAIQEPQKKRQKREIRCITYRDKYISMDISELIEDDEEVLLKSHGRIDTHGKKTDQIQLDVPLPIRERSQLVKSGIVRDTTSESREFTKLGRDSCIMGELLKQDLKDDNSSLCQSQLTMEVFPLDQQEWEHLILWEISPQFSANCCEGFKSGLESAGIMVQVRASNSVTEQESLNVMNSGGQTQGDNNNMLEPFFVNPLESFGSRGSQSTNESTNKSRHHPQLLRLESQWDEDHYRENGDAGRENLKQLNSDARGRLSGLALQDRDMWDESWLDSIIWESDKDLSRSKLIFDLQDEQMIFEVPNNKERKYLQLHAGSRIVSRSSKSKDGSFQEGCGSNSGWQFNISNDKFYMNGKSAQKLQGNAKKSTVHSLRVFHSAPAIKLQTMKIKLSNKERANFHRPKALWYPHDNELAIKQQKILPTQGSMTIVVKSLGGKGSLLTVGREESVSSLKAKASRKLDFKETEAVKMFYMGKELEDEKSLAEQNVQPNSLVHLLRTKVHLWPWAQKLPGENKSLRPPGAFKKKSDLSNQDGHVFLMEYCEERPLMLSNAGMGANLCTYYQKSSPEDQHGNLLRNQSDTLGSVIILEHGNKSPFLGEVHGGCSQSSVETNMYKAPVFPHRLQSTDYLLVRSAKGKLSLRRINKIVAVGQQEPRMEIMSPASKNLHAYLVNRMMAYVYREFKHRDRIAADELSFSFSNISDATVRKYMQVCSDLERDANGKACWSKKRKFDKIPLGLNTLVAPEDVCSYESMLAGLFRLKHLGITRFTLPASISTALAQLPDERIAAASHIARELQITPWNLSSSFVTCATQGRENIERLEITGVGDPSGRGLGFSYVRVAPKSSAASEHKKKKAAACRGVPTVTGTDADPRRLSMEAAREVLLKFNVPDEIIAKQTQRHRTAMIRKISSEQAASGGKVGPTTVGMFSRSQRMSFLQLQQQAREMCHEIWDRQRLSLSACDDDGNESENEANSDLDSFVGDLEDLLDAEDGGEGEESNKSMNEKLDGVKGLKMRRWPSQVEKDEEIEDEAAEYVELCRLLMQDENDKKKKKLKDVGEGIGSFPPPRSNFEPFIDKKYIATEPDASFLIVNESTVKHTKNVDKATSKSPKDKQVKEIGTPICQMKKILKENQKVFMGKKTARANFVCGACGQHGHMKTNKHCPKYRRNTESQPESMDMKKSTGKPSSSDLSGEVWLTPIDNKKPAPKSATKISVNEATKVGDSTSKTPGSSDVAAVSEIDSGTKLTSRKLKISSKAKPKASKVESDSPFHSLMPAYSRERGESELHNPSVSGQLLPSTETDQAASSRYTTSVPQPSLSIDKDQAESCRPHRVIWPPTGKEHSQKKLVIKRLKEITDHDSGSLEETPQFESRKTKRMAELADFQRQQRLRLSENFLDWGPKDDRKWRKEQDISTELHREGKVRRAYDDSTVSEERSEIAESRRYREVIRSEREEEKRRKAKQKKKLQRGILENYPPRRNDGISSESGQNINSLCVSDFERNRTEYAPQPKRRKKGQVGLANILESIVDTLRVKEVNVSYLFLKPVTKKEAPNYLEIVKCPMDLSAIRDKVRRMEYRDRQQFRHDVWQIKFNAHLYNDGRNLSIPPLADELLVKCDRLLDEYRDELKEAEKGIVDSSDSLR</sequence>
<evidence type="ECO:0000259" key="13">
    <source>
        <dbReference type="PROSITE" id="PS50014"/>
    </source>
</evidence>
<evidence type="ECO:0000256" key="3">
    <source>
        <dbReference type="ARBA" id="ARBA00022853"/>
    </source>
</evidence>
<keyword evidence="8" id="KW-0804">Transcription</keyword>
<reference evidence="16" key="1">
    <citation type="journal article" date="2016" name="Proc. Natl. Acad. Sci. U.S.A.">
        <title>Chromosome-level assembly of Arabidopsis thaliana Ler reveals the extent of translocation and inversion polymorphisms.</title>
        <authorList>
            <person name="Zapata L."/>
            <person name="Ding J."/>
            <person name="Willing E.M."/>
            <person name="Hartwig B."/>
            <person name="Bezdan D."/>
            <person name="Jiao W.B."/>
            <person name="Patel V."/>
            <person name="Velikkakam James G."/>
            <person name="Koornneef M."/>
            <person name="Ossowski S."/>
            <person name="Schneeberger K."/>
        </authorList>
    </citation>
    <scope>NUCLEOTIDE SEQUENCE [LARGE SCALE GENOMIC DNA]</scope>
    <source>
        <strain evidence="16">cv. Landsberg erecta</strain>
    </source>
</reference>
<comment type="similarity">
    <text evidence="2">Belongs to the TAF1 family.</text>
</comment>
<dbReference type="Pfam" id="PF00439">
    <property type="entry name" value="Bromodomain"/>
    <property type="match status" value="1"/>
</dbReference>
<dbReference type="InterPro" id="IPR036427">
    <property type="entry name" value="Bromodomain-like_sf"/>
</dbReference>
<feature type="compositionally biased region" description="Basic and acidic residues" evidence="12">
    <location>
        <begin position="67"/>
        <end position="87"/>
    </location>
</feature>
<dbReference type="InterPro" id="IPR029071">
    <property type="entry name" value="Ubiquitin-like_domsf"/>
</dbReference>
<evidence type="ECO:0000256" key="9">
    <source>
        <dbReference type="ARBA" id="ARBA00023242"/>
    </source>
</evidence>
<protein>
    <submittedName>
        <fullName evidence="15">TAF1B</fullName>
    </submittedName>
</protein>
<feature type="compositionally biased region" description="Basic residues" evidence="12">
    <location>
        <begin position="1309"/>
        <end position="1319"/>
    </location>
</feature>
<feature type="compositionally biased region" description="Acidic residues" evidence="12">
    <location>
        <begin position="57"/>
        <end position="66"/>
    </location>
</feature>
<dbReference type="SUPFAM" id="SSF54236">
    <property type="entry name" value="Ubiquitin-like"/>
    <property type="match status" value="1"/>
</dbReference>
<comment type="subcellular location">
    <subcellularLocation>
        <location evidence="1">Nucleus</location>
    </subcellularLocation>
</comment>
<evidence type="ECO:0000256" key="7">
    <source>
        <dbReference type="ARBA" id="ARBA00023159"/>
    </source>
</evidence>
<feature type="region of interest" description="Disordered" evidence="12">
    <location>
        <begin position="1602"/>
        <end position="1640"/>
    </location>
</feature>
<dbReference type="InterPro" id="IPR040240">
    <property type="entry name" value="TAF1"/>
</dbReference>
<dbReference type="GO" id="GO:0004402">
    <property type="term" value="F:histone acetyltransferase activity"/>
    <property type="evidence" value="ECO:0007669"/>
    <property type="project" value="InterPro"/>
</dbReference>
<dbReference type="PRINTS" id="PR00503">
    <property type="entry name" value="BROMODOMAIN"/>
</dbReference>
<keyword evidence="6 10" id="KW-0103">Bromodomain</keyword>
<dbReference type="ExpressionAtlas" id="A0A178VFF6">
    <property type="expression patterns" value="baseline and differential"/>
</dbReference>
<evidence type="ECO:0000256" key="6">
    <source>
        <dbReference type="ARBA" id="ARBA00023117"/>
    </source>
</evidence>
<dbReference type="Proteomes" id="UP000078284">
    <property type="component" value="Chromosome 3"/>
</dbReference>
<dbReference type="InterPro" id="IPR022591">
    <property type="entry name" value="TAF1_HAT_dom"/>
</dbReference>
<proteinExistence type="inferred from homology"/>
<dbReference type="PROSITE" id="PS50053">
    <property type="entry name" value="UBIQUITIN_2"/>
    <property type="match status" value="1"/>
</dbReference>
<dbReference type="GO" id="GO:0016251">
    <property type="term" value="F:RNA polymerase II general transcription initiation factor activity"/>
    <property type="evidence" value="ECO:0007669"/>
    <property type="project" value="InterPro"/>
</dbReference>
<dbReference type="PROSITE" id="PS50014">
    <property type="entry name" value="BROMODOMAIN_2"/>
    <property type="match status" value="1"/>
</dbReference>
<keyword evidence="4" id="KW-0805">Transcription regulation</keyword>
<dbReference type="GO" id="GO:0017025">
    <property type="term" value="F:TBP-class protein binding"/>
    <property type="evidence" value="ECO:0007669"/>
    <property type="project" value="InterPro"/>
</dbReference>
<feature type="region of interest" description="Disordered" evidence="12">
    <location>
        <begin position="1309"/>
        <end position="1388"/>
    </location>
</feature>
<evidence type="ECO:0000256" key="4">
    <source>
        <dbReference type="ARBA" id="ARBA00023015"/>
    </source>
</evidence>
<feature type="compositionally biased region" description="Polar residues" evidence="12">
    <location>
        <begin position="358"/>
        <end position="368"/>
    </location>
</feature>
<feature type="compositionally biased region" description="Basic residues" evidence="12">
    <location>
        <begin position="1403"/>
        <end position="1413"/>
    </location>
</feature>
<feature type="compositionally biased region" description="Polar residues" evidence="12">
    <location>
        <begin position="1"/>
        <end position="13"/>
    </location>
</feature>
<evidence type="ECO:0000259" key="14">
    <source>
        <dbReference type="PROSITE" id="PS50053"/>
    </source>
</evidence>
<dbReference type="SMART" id="SM00297">
    <property type="entry name" value="BROMO"/>
    <property type="match status" value="1"/>
</dbReference>
<name>A0A178VFF6_ARATH</name>
<dbReference type="InterPro" id="IPR001487">
    <property type="entry name" value="Bromodomain"/>
</dbReference>
<feature type="compositionally biased region" description="Basic residues" evidence="12">
    <location>
        <begin position="1610"/>
        <end position="1619"/>
    </location>
</feature>
<evidence type="ECO:0000256" key="5">
    <source>
        <dbReference type="ARBA" id="ARBA00023054"/>
    </source>
</evidence>
<dbReference type="PANTHER" id="PTHR13900">
    <property type="entry name" value="TRANSCRIPTION INITIATION FACTOR TFIID"/>
    <property type="match status" value="1"/>
</dbReference>
<evidence type="ECO:0000313" key="15">
    <source>
        <dbReference type="EMBL" id="OAP03612.1"/>
    </source>
</evidence>
<organism evidence="15 16">
    <name type="scientific">Arabidopsis thaliana</name>
    <name type="common">Mouse-ear cress</name>
    <dbReference type="NCBI Taxonomy" id="3702"/>
    <lineage>
        <taxon>Eukaryota</taxon>
        <taxon>Viridiplantae</taxon>
        <taxon>Streptophyta</taxon>
        <taxon>Embryophyta</taxon>
        <taxon>Tracheophyta</taxon>
        <taxon>Spermatophyta</taxon>
        <taxon>Magnoliopsida</taxon>
        <taxon>eudicotyledons</taxon>
        <taxon>Gunneridae</taxon>
        <taxon>Pentapetalae</taxon>
        <taxon>rosids</taxon>
        <taxon>malvids</taxon>
        <taxon>Brassicales</taxon>
        <taxon>Brassicaceae</taxon>
        <taxon>Camelineae</taxon>
        <taxon>Arabidopsis</taxon>
    </lineage>
</organism>
<dbReference type="FunFam" id="1.20.920.10:FF:000043">
    <property type="entry name" value="Transcription initiation factor TFIID subunit 1"/>
    <property type="match status" value="1"/>
</dbReference>
<feature type="region of interest" description="Disordered" evidence="12">
    <location>
        <begin position="57"/>
        <end position="87"/>
    </location>
</feature>
<dbReference type="Gene3D" id="1.20.920.10">
    <property type="entry name" value="Bromodomain-like"/>
    <property type="match status" value="1"/>
</dbReference>
<evidence type="ECO:0000256" key="1">
    <source>
        <dbReference type="ARBA" id="ARBA00004123"/>
    </source>
</evidence>
<keyword evidence="5 11" id="KW-0175">Coiled coil</keyword>
<keyword evidence="9" id="KW-0539">Nucleus</keyword>
<feature type="region of interest" description="Disordered" evidence="12">
    <location>
        <begin position="356"/>
        <end position="378"/>
    </location>
</feature>
<dbReference type="FunFam" id="3.10.20.90:FF:000223">
    <property type="entry name" value="Transcription initiation factor TFIID subunit 1"/>
    <property type="match status" value="1"/>
</dbReference>
<evidence type="ECO:0000313" key="16">
    <source>
        <dbReference type="Proteomes" id="UP000078284"/>
    </source>
</evidence>
<gene>
    <name evidence="15" type="ordered locus">AXX17_At3g20240</name>
</gene>
<feature type="compositionally biased region" description="Polar residues" evidence="12">
    <location>
        <begin position="1439"/>
        <end position="1470"/>
    </location>
</feature>
<feature type="region of interest" description="Disordered" evidence="12">
    <location>
        <begin position="1403"/>
        <end position="1477"/>
    </location>
</feature>
<dbReference type="Pfam" id="PF00240">
    <property type="entry name" value="ubiquitin"/>
    <property type="match status" value="1"/>
</dbReference>
<dbReference type="InterPro" id="IPR000626">
    <property type="entry name" value="Ubiquitin-like_dom"/>
</dbReference>
<dbReference type="PROSITE" id="PS00633">
    <property type="entry name" value="BROMODOMAIN_1"/>
    <property type="match status" value="1"/>
</dbReference>
<dbReference type="SUPFAM" id="SSF47370">
    <property type="entry name" value="Bromodomain"/>
    <property type="match status" value="1"/>
</dbReference>
<dbReference type="CDD" id="cd17064">
    <property type="entry name" value="Ubl_TAFs_like"/>
    <property type="match status" value="1"/>
</dbReference>
<feature type="compositionally biased region" description="Polar residues" evidence="12">
    <location>
        <begin position="1363"/>
        <end position="1383"/>
    </location>
</feature>
<evidence type="ECO:0000256" key="8">
    <source>
        <dbReference type="ARBA" id="ARBA00023163"/>
    </source>
</evidence>
<dbReference type="GO" id="GO:0005669">
    <property type="term" value="C:transcription factor TFIID complex"/>
    <property type="evidence" value="ECO:0007669"/>
    <property type="project" value="InterPro"/>
</dbReference>
<evidence type="ECO:0000256" key="12">
    <source>
        <dbReference type="SAM" id="MobiDB-lite"/>
    </source>
</evidence>
<dbReference type="Gene3D" id="3.10.20.90">
    <property type="entry name" value="Phosphatidylinositol 3-kinase Catalytic Subunit, Chain A, domain 1"/>
    <property type="match status" value="1"/>
</dbReference>
<dbReference type="InterPro" id="IPR018359">
    <property type="entry name" value="Bromodomain_CS"/>
</dbReference>
<evidence type="ECO:0000256" key="2">
    <source>
        <dbReference type="ARBA" id="ARBA00009064"/>
    </source>
</evidence>
<accession>A0A178VFF6</accession>
<evidence type="ECO:0000256" key="11">
    <source>
        <dbReference type="SAM" id="Coils"/>
    </source>
</evidence>
<dbReference type="EMBL" id="LUHQ01000003">
    <property type="protein sequence ID" value="OAP03612.1"/>
    <property type="molecule type" value="Genomic_DNA"/>
</dbReference>
<dbReference type="SMART" id="SM00213">
    <property type="entry name" value="UBQ"/>
    <property type="match status" value="1"/>
</dbReference>
<feature type="domain" description="Bromo" evidence="13">
    <location>
        <begin position="1685"/>
        <end position="1755"/>
    </location>
</feature>
<feature type="coiled-coil region" evidence="11">
    <location>
        <begin position="1759"/>
        <end position="1790"/>
    </location>
</feature>
<dbReference type="Pfam" id="PF12157">
    <property type="entry name" value="DUF3591"/>
    <property type="match status" value="1"/>
</dbReference>
<keyword evidence="7" id="KW-0010">Activator</keyword>
<feature type="domain" description="Ubiquitin-like" evidence="14">
    <location>
        <begin position="580"/>
        <end position="650"/>
    </location>
</feature>
<comment type="caution">
    <text evidence="15">The sequence shown here is derived from an EMBL/GenBank/DDBJ whole genome shotgun (WGS) entry which is preliminary data.</text>
</comment>
<feature type="region of interest" description="Disordered" evidence="12">
    <location>
        <begin position="1"/>
        <end position="25"/>
    </location>
</feature>
<keyword evidence="3" id="KW-0156">Chromatin regulator</keyword>
<evidence type="ECO:0000256" key="10">
    <source>
        <dbReference type="PROSITE-ProRule" id="PRU00035"/>
    </source>
</evidence>